<feature type="transmembrane region" description="Helical" evidence="6">
    <location>
        <begin position="191"/>
        <end position="219"/>
    </location>
</feature>
<keyword evidence="4 6" id="KW-0472">Membrane</keyword>
<reference evidence="8 9" key="1">
    <citation type="submission" date="2018-03" db="EMBL/GenBank/DDBJ databases">
        <title>Genomic Encyclopedia of Archaeal and Bacterial Type Strains, Phase II (KMG-II): from individual species to whole genera.</title>
        <authorList>
            <person name="Goeker M."/>
        </authorList>
    </citation>
    <scope>NUCLEOTIDE SEQUENCE [LARGE SCALE GENOMIC DNA]</scope>
    <source>
        <strain evidence="8 9">DSM 19711</strain>
    </source>
</reference>
<evidence type="ECO:0000256" key="4">
    <source>
        <dbReference type="ARBA" id="ARBA00023136"/>
    </source>
</evidence>
<feature type="domain" description="O-antigen ligase-related" evidence="7">
    <location>
        <begin position="211"/>
        <end position="357"/>
    </location>
</feature>
<feature type="transmembrane region" description="Helical" evidence="6">
    <location>
        <begin position="109"/>
        <end position="129"/>
    </location>
</feature>
<feature type="transmembrane region" description="Helical" evidence="6">
    <location>
        <begin position="350"/>
        <end position="371"/>
    </location>
</feature>
<organism evidence="8 9">
    <name type="scientific">Kineococcus rhizosphaerae</name>
    <dbReference type="NCBI Taxonomy" id="559628"/>
    <lineage>
        <taxon>Bacteria</taxon>
        <taxon>Bacillati</taxon>
        <taxon>Actinomycetota</taxon>
        <taxon>Actinomycetes</taxon>
        <taxon>Kineosporiales</taxon>
        <taxon>Kineosporiaceae</taxon>
        <taxon>Kineococcus</taxon>
    </lineage>
</organism>
<evidence type="ECO:0000256" key="2">
    <source>
        <dbReference type="ARBA" id="ARBA00022692"/>
    </source>
</evidence>
<keyword evidence="8" id="KW-0436">Ligase</keyword>
<dbReference type="InterPro" id="IPR007016">
    <property type="entry name" value="O-antigen_ligase-rel_domated"/>
</dbReference>
<accession>A0A2T0R0Y3</accession>
<sequence length="435" mass="45096">MAAPVSSAPQAPPRPSAGAPGGPGVATGTGPLPTLQRPPARHGTLAFVLAFAAVVVNLLDVWVYPTATSDAVGIKAAGIRVTDLLAVAALAIGAVNVLAGRVALPRPVVLPLVLVTAAWTAGTVVGLANGHDGRLIFGQWHLVLYVWALLVAWAGAPDALLRRGEVLLPWLTLVVAVGLVLTGGGGDPYTVVAAVAAVALVRSRLLVALPLLVLAVVLVGLGGQRAALLFSLPPLVLAVLLRVRSRHPSRRALGVSAAVTAVLALVGLATAGTVATFVSKVVDATFRRTGKVESSHSRLDQATIALREIRDSPWLGRGLGFEYKLYDRPTNRSAMTALTHDVYLDLPLRLGLVATGVLVVVLAVCALQVLLRLPRLLPLQVAALGVLLGLLGKGAVESILDKPRLMLLVAWLVVTVLTARRTLPHATSPETVATR</sequence>
<dbReference type="EMBL" id="PVZF01000009">
    <property type="protein sequence ID" value="PRY12982.1"/>
    <property type="molecule type" value="Genomic_DNA"/>
</dbReference>
<comment type="caution">
    <text evidence="8">The sequence shown here is derived from an EMBL/GenBank/DDBJ whole genome shotgun (WGS) entry which is preliminary data.</text>
</comment>
<proteinExistence type="predicted"/>
<feature type="transmembrane region" description="Helical" evidence="6">
    <location>
        <begin position="45"/>
        <end position="64"/>
    </location>
</feature>
<feature type="transmembrane region" description="Helical" evidence="6">
    <location>
        <begin position="135"/>
        <end position="154"/>
    </location>
</feature>
<evidence type="ECO:0000313" key="9">
    <source>
        <dbReference type="Proteomes" id="UP000238083"/>
    </source>
</evidence>
<dbReference type="Proteomes" id="UP000238083">
    <property type="component" value="Unassembled WGS sequence"/>
</dbReference>
<evidence type="ECO:0000256" key="6">
    <source>
        <dbReference type="SAM" id="Phobius"/>
    </source>
</evidence>
<comment type="subcellular location">
    <subcellularLocation>
        <location evidence="1">Membrane</location>
        <topology evidence="1">Multi-pass membrane protein</topology>
    </subcellularLocation>
</comment>
<evidence type="ECO:0000256" key="5">
    <source>
        <dbReference type="SAM" id="MobiDB-lite"/>
    </source>
</evidence>
<feature type="region of interest" description="Disordered" evidence="5">
    <location>
        <begin position="1"/>
        <end position="35"/>
    </location>
</feature>
<gene>
    <name evidence="8" type="ORF">CLV37_109170</name>
</gene>
<protein>
    <submittedName>
        <fullName evidence="8">O-antigen ligase-like membrane protein</fullName>
    </submittedName>
</protein>
<evidence type="ECO:0000313" key="8">
    <source>
        <dbReference type="EMBL" id="PRY12982.1"/>
    </source>
</evidence>
<dbReference type="AlphaFoldDB" id="A0A2T0R0Y3"/>
<evidence type="ECO:0000259" key="7">
    <source>
        <dbReference type="Pfam" id="PF04932"/>
    </source>
</evidence>
<dbReference type="GO" id="GO:0016874">
    <property type="term" value="F:ligase activity"/>
    <property type="evidence" value="ECO:0007669"/>
    <property type="project" value="UniProtKB-KW"/>
</dbReference>
<evidence type="ECO:0000256" key="3">
    <source>
        <dbReference type="ARBA" id="ARBA00022989"/>
    </source>
</evidence>
<name>A0A2T0R0Y3_9ACTN</name>
<keyword evidence="2 6" id="KW-0812">Transmembrane</keyword>
<feature type="transmembrane region" description="Helical" evidence="6">
    <location>
        <begin position="84"/>
        <end position="104"/>
    </location>
</feature>
<feature type="transmembrane region" description="Helical" evidence="6">
    <location>
        <begin position="377"/>
        <end position="396"/>
    </location>
</feature>
<dbReference type="Pfam" id="PF04932">
    <property type="entry name" value="Wzy_C"/>
    <property type="match status" value="1"/>
</dbReference>
<feature type="transmembrane region" description="Helical" evidence="6">
    <location>
        <begin position="226"/>
        <end position="243"/>
    </location>
</feature>
<dbReference type="GO" id="GO:0016020">
    <property type="term" value="C:membrane"/>
    <property type="evidence" value="ECO:0007669"/>
    <property type="project" value="UniProtKB-SubCell"/>
</dbReference>
<feature type="transmembrane region" description="Helical" evidence="6">
    <location>
        <begin position="255"/>
        <end position="278"/>
    </location>
</feature>
<feature type="transmembrane region" description="Helical" evidence="6">
    <location>
        <begin position="166"/>
        <end position="185"/>
    </location>
</feature>
<evidence type="ECO:0000256" key="1">
    <source>
        <dbReference type="ARBA" id="ARBA00004141"/>
    </source>
</evidence>
<keyword evidence="3 6" id="KW-1133">Transmembrane helix</keyword>
<keyword evidence="9" id="KW-1185">Reference proteome</keyword>